<dbReference type="Proteomes" id="UP001589862">
    <property type="component" value="Unassembled WGS sequence"/>
</dbReference>
<keyword evidence="2" id="KW-0812">Transmembrane</keyword>
<feature type="compositionally biased region" description="Low complexity" evidence="1">
    <location>
        <begin position="121"/>
        <end position="131"/>
    </location>
</feature>
<feature type="transmembrane region" description="Helical" evidence="2">
    <location>
        <begin position="42"/>
        <end position="70"/>
    </location>
</feature>
<dbReference type="InterPro" id="IPR018392">
    <property type="entry name" value="LysM"/>
</dbReference>
<protein>
    <submittedName>
        <fullName evidence="3">LysM peptidoglycan-binding domain-containing protein</fullName>
    </submittedName>
</protein>
<comment type="caution">
    <text evidence="3">The sequence shown here is derived from an EMBL/GenBank/DDBJ whole genome shotgun (WGS) entry which is preliminary data.</text>
</comment>
<name>A0ABV6P925_9MICC</name>
<evidence type="ECO:0000313" key="4">
    <source>
        <dbReference type="Proteomes" id="UP001589862"/>
    </source>
</evidence>
<sequence length="316" mass="33150">MRQALKDGLLLLSGTTVGLLFGFSGLYFIGTYSAAQSTHHQIFHLLGLVFGLLGALICVWLLASIVLAAASHALKWIGLNKAGTAIAGLSPAFVRRLVAAVVGCTLLAGPAQAVDLGFSDSAEAPPASSAPVENTPAKEPADSVAHEPSPDPSDAHVAEPSPAEPSAAPSRQSTPESDRLPQPAPSPVTTLTPTPSQTESAKKLTRAEPRPEESRSAAPRPVPSPDSAKSAPSPRRPSPPGAPHPEQPRRAQSETTHVVVQGQSLWSIAQEELGPDATEARIQARWQQWYHVNRKAIGPNPNLIMPGMVLQTPETS</sequence>
<keyword evidence="2" id="KW-1133">Transmembrane helix</keyword>
<reference evidence="3 4" key="1">
    <citation type="submission" date="2024-09" db="EMBL/GenBank/DDBJ databases">
        <authorList>
            <person name="Sun Q."/>
            <person name="Mori K."/>
        </authorList>
    </citation>
    <scope>NUCLEOTIDE SEQUENCE [LARGE SCALE GENOMIC DNA]</scope>
    <source>
        <strain evidence="3 4">NCAIM B.02604</strain>
    </source>
</reference>
<feature type="transmembrane region" description="Helical" evidence="2">
    <location>
        <begin position="9"/>
        <end position="30"/>
    </location>
</feature>
<feature type="compositionally biased region" description="Pro residues" evidence="1">
    <location>
        <begin position="234"/>
        <end position="245"/>
    </location>
</feature>
<keyword evidence="4" id="KW-1185">Reference proteome</keyword>
<dbReference type="Gene3D" id="3.10.350.10">
    <property type="entry name" value="LysM domain"/>
    <property type="match status" value="1"/>
</dbReference>
<evidence type="ECO:0000256" key="2">
    <source>
        <dbReference type="SAM" id="Phobius"/>
    </source>
</evidence>
<organism evidence="3 4">
    <name type="scientific">Micrococcoides hystricis</name>
    <dbReference type="NCBI Taxonomy" id="1572761"/>
    <lineage>
        <taxon>Bacteria</taxon>
        <taxon>Bacillati</taxon>
        <taxon>Actinomycetota</taxon>
        <taxon>Actinomycetes</taxon>
        <taxon>Micrococcales</taxon>
        <taxon>Micrococcaceae</taxon>
        <taxon>Micrococcoides</taxon>
    </lineage>
</organism>
<gene>
    <name evidence="3" type="ORF">ACFFFR_02840</name>
</gene>
<evidence type="ECO:0000256" key="1">
    <source>
        <dbReference type="SAM" id="MobiDB-lite"/>
    </source>
</evidence>
<accession>A0ABV6P925</accession>
<proteinExistence type="predicted"/>
<dbReference type="CDD" id="cd00118">
    <property type="entry name" value="LysM"/>
    <property type="match status" value="1"/>
</dbReference>
<feature type="compositionally biased region" description="Low complexity" evidence="1">
    <location>
        <begin position="158"/>
        <end position="170"/>
    </location>
</feature>
<dbReference type="RefSeq" id="WP_377458016.1">
    <property type="nucleotide sequence ID" value="NZ_JBHLUB010000003.1"/>
</dbReference>
<keyword evidence="2" id="KW-0472">Membrane</keyword>
<feature type="region of interest" description="Disordered" evidence="1">
    <location>
        <begin position="121"/>
        <end position="260"/>
    </location>
</feature>
<dbReference type="EMBL" id="JBHLUB010000003">
    <property type="protein sequence ID" value="MFC0581328.1"/>
    <property type="molecule type" value="Genomic_DNA"/>
</dbReference>
<evidence type="ECO:0000313" key="3">
    <source>
        <dbReference type="EMBL" id="MFC0581328.1"/>
    </source>
</evidence>
<feature type="compositionally biased region" description="Basic and acidic residues" evidence="1">
    <location>
        <begin position="200"/>
        <end position="215"/>
    </location>
</feature>
<feature type="compositionally biased region" description="Basic and acidic residues" evidence="1">
    <location>
        <begin position="139"/>
        <end position="157"/>
    </location>
</feature>
<dbReference type="InterPro" id="IPR036779">
    <property type="entry name" value="LysM_dom_sf"/>
</dbReference>
<feature type="compositionally biased region" description="Low complexity" evidence="1">
    <location>
        <begin position="187"/>
        <end position="199"/>
    </location>
</feature>